<dbReference type="Proteomes" id="UP001622496">
    <property type="component" value="Chromosome"/>
</dbReference>
<evidence type="ECO:0000313" key="2">
    <source>
        <dbReference type="Proteomes" id="UP001622496"/>
    </source>
</evidence>
<keyword evidence="2" id="KW-1185">Reference proteome</keyword>
<organism evidence="1 2">
    <name type="scientific">[Kitasatospora] papulosa</name>
    <dbReference type="NCBI Taxonomy" id="1464011"/>
    <lineage>
        <taxon>Bacteria</taxon>
        <taxon>Bacillati</taxon>
        <taxon>Actinomycetota</taxon>
        <taxon>Actinomycetes</taxon>
        <taxon>Kitasatosporales</taxon>
        <taxon>Streptomycetaceae</taxon>
        <taxon>Streptomyces</taxon>
    </lineage>
</organism>
<gene>
    <name evidence="1" type="ORF">OG560_14310</name>
</gene>
<proteinExistence type="predicted"/>
<dbReference type="GeneID" id="95065283"/>
<evidence type="ECO:0000313" key="1">
    <source>
        <dbReference type="EMBL" id="WTP66534.1"/>
    </source>
</evidence>
<reference evidence="1 2" key="1">
    <citation type="submission" date="2022-10" db="EMBL/GenBank/DDBJ databases">
        <title>The complete genomes of actinobacterial strains from the NBC collection.</title>
        <authorList>
            <person name="Joergensen T.S."/>
            <person name="Alvarez Arevalo M."/>
            <person name="Sterndorff E.B."/>
            <person name="Faurdal D."/>
            <person name="Vuksanovic O."/>
            <person name="Mourched A.-S."/>
            <person name="Charusanti P."/>
            <person name="Shaw S."/>
            <person name="Blin K."/>
            <person name="Weber T."/>
        </authorList>
    </citation>
    <scope>NUCLEOTIDE SEQUENCE [LARGE SCALE GENOMIC DNA]</scope>
    <source>
        <strain evidence="1 2">NBC_00185</strain>
    </source>
</reference>
<dbReference type="RefSeq" id="WP_134665315.1">
    <property type="nucleotide sequence ID" value="NZ_CP108135.1"/>
</dbReference>
<sequence>MMPLRLESGKALVHVQAAYRKSGEIGSLDPATGAYTALLKHPESAAGTENTLFLPKVACRDGRSFLLPQRISEDEDEAEKAATGVLVFGE</sequence>
<name>A0ABZ1K229_9ACTN</name>
<dbReference type="EMBL" id="CP108135">
    <property type="protein sequence ID" value="WTP66534.1"/>
    <property type="molecule type" value="Genomic_DNA"/>
</dbReference>
<accession>A0ABZ1K229</accession>
<protein>
    <submittedName>
        <fullName evidence="1">Uncharacterized protein</fullName>
    </submittedName>
</protein>